<proteinExistence type="predicted"/>
<dbReference type="GO" id="GO:0005524">
    <property type="term" value="F:ATP binding"/>
    <property type="evidence" value="ECO:0007669"/>
    <property type="project" value="UniProtKB-KW"/>
</dbReference>
<dbReference type="PANTHER" id="PTHR23070">
    <property type="entry name" value="BCS1 AAA-TYPE ATPASE"/>
    <property type="match status" value="1"/>
</dbReference>
<dbReference type="Proteomes" id="UP000324974">
    <property type="component" value="Chromosome"/>
</dbReference>
<feature type="compositionally biased region" description="Basic and acidic residues" evidence="1">
    <location>
        <begin position="504"/>
        <end position="523"/>
    </location>
</feature>
<evidence type="ECO:0000313" key="5">
    <source>
        <dbReference type="Proteomes" id="UP000324974"/>
    </source>
</evidence>
<protein>
    <submittedName>
        <fullName evidence="4">ATP-binding protein</fullName>
    </submittedName>
</protein>
<dbReference type="GO" id="GO:0016887">
    <property type="term" value="F:ATP hydrolysis activity"/>
    <property type="evidence" value="ECO:0007669"/>
    <property type="project" value="InterPro"/>
</dbReference>
<dbReference type="RefSeq" id="WP_149113337.1">
    <property type="nucleotide sequence ID" value="NZ_CP042425.1"/>
</dbReference>
<dbReference type="InterPro" id="IPR050747">
    <property type="entry name" value="Mitochondrial_chaperone_BCS1"/>
</dbReference>
<feature type="transmembrane region" description="Helical" evidence="2">
    <location>
        <begin position="12"/>
        <end position="30"/>
    </location>
</feature>
<gene>
    <name evidence="4" type="ORF">PX52LOC_05939</name>
</gene>
<reference evidence="5" key="1">
    <citation type="submission" date="2019-08" db="EMBL/GenBank/DDBJ databases">
        <title>Limnoglobus roseus gen. nov., sp. nov., a novel freshwater planctomycete with a giant genome from the family Gemmataceae.</title>
        <authorList>
            <person name="Kulichevskaya I.S."/>
            <person name="Naumoff D.G."/>
            <person name="Miroshnikov K."/>
            <person name="Ivanova A."/>
            <person name="Philippov D.A."/>
            <person name="Hakobyan A."/>
            <person name="Rijpstra I.C."/>
            <person name="Sinninghe Damste J.S."/>
            <person name="Liesack W."/>
            <person name="Dedysh S.N."/>
        </authorList>
    </citation>
    <scope>NUCLEOTIDE SEQUENCE [LARGE SCALE GENOMIC DNA]</scope>
    <source>
        <strain evidence="5">PX52</strain>
    </source>
</reference>
<name>A0A5C1AJN6_9BACT</name>
<dbReference type="Pfam" id="PF00004">
    <property type="entry name" value="AAA"/>
    <property type="match status" value="1"/>
</dbReference>
<dbReference type="AlphaFoldDB" id="A0A5C1AJN6"/>
<keyword evidence="5" id="KW-1185">Reference proteome</keyword>
<dbReference type="Gene3D" id="3.40.50.300">
    <property type="entry name" value="P-loop containing nucleotide triphosphate hydrolases"/>
    <property type="match status" value="1"/>
</dbReference>
<organism evidence="4 5">
    <name type="scientific">Limnoglobus roseus</name>
    <dbReference type="NCBI Taxonomy" id="2598579"/>
    <lineage>
        <taxon>Bacteria</taxon>
        <taxon>Pseudomonadati</taxon>
        <taxon>Planctomycetota</taxon>
        <taxon>Planctomycetia</taxon>
        <taxon>Gemmatales</taxon>
        <taxon>Gemmataceae</taxon>
        <taxon>Limnoglobus</taxon>
    </lineage>
</organism>
<keyword evidence="4" id="KW-0067">ATP-binding</keyword>
<accession>A0A5C1AJN6</accession>
<keyword evidence="2" id="KW-1133">Transmembrane helix</keyword>
<dbReference type="InterPro" id="IPR003959">
    <property type="entry name" value="ATPase_AAA_core"/>
</dbReference>
<evidence type="ECO:0000259" key="3">
    <source>
        <dbReference type="Pfam" id="PF00004"/>
    </source>
</evidence>
<dbReference type="SUPFAM" id="SSF52540">
    <property type="entry name" value="P-loop containing nucleoside triphosphate hydrolases"/>
    <property type="match status" value="1"/>
</dbReference>
<dbReference type="KEGG" id="lrs:PX52LOC_05939"/>
<keyword evidence="2" id="KW-0472">Membrane</keyword>
<evidence type="ECO:0000313" key="4">
    <source>
        <dbReference type="EMBL" id="QEL18895.1"/>
    </source>
</evidence>
<keyword evidence="4" id="KW-0547">Nucleotide-binding</keyword>
<dbReference type="InterPro" id="IPR027417">
    <property type="entry name" value="P-loop_NTPase"/>
</dbReference>
<sequence length="523" mass="58383">MNELKLESIAPFLAGFAILGTVLGMVLRGWSTIKGFVNSLFRLVVTQVHLQDEATAQAVLAHLIRTYKRSALGERTFGGKHESFRDGKFGHVPFEFFGGHRILFWVRRAPLWFNVAAEKTEEKSVIYWGGKPKANMKASLAFVRGTINVEAIVREASASRNHLYWSNGVSAQKRFFIKRIPDATQQGLQKYSAGTSLAWYQEGLYRLLAHTADQLGKGASPLSPGRSTDKLYFPDPIRKLLREVEMWRRLRDWYLQRDIPWKRGWVLYGPPGTGKSAITRAIAEDLDMPLFVYSLGQMLNEDLEQSWAEMQAHVPCIALFEDFDNVFHGRENVYGKPKLSDLITASAAGNGGANSATAGAANNQSSVLNTGRLSFDCLLNCLDGVEKSNGIFTVITTNHIEKLDPALGQPRKAADGTVEFISTRPGRIDKAIELGHMDDADKRKLARRIFFDSDVGFWQISRMIDREPNRKETPAQFQERCAQLALDLLWQAEHPNAGGSGEAVRPKAESRDQGAELETGNRA</sequence>
<feature type="region of interest" description="Disordered" evidence="1">
    <location>
        <begin position="494"/>
        <end position="523"/>
    </location>
</feature>
<keyword evidence="2" id="KW-0812">Transmembrane</keyword>
<evidence type="ECO:0000256" key="1">
    <source>
        <dbReference type="SAM" id="MobiDB-lite"/>
    </source>
</evidence>
<feature type="domain" description="ATPase AAA-type core" evidence="3">
    <location>
        <begin position="266"/>
        <end position="408"/>
    </location>
</feature>
<dbReference type="EMBL" id="CP042425">
    <property type="protein sequence ID" value="QEL18895.1"/>
    <property type="molecule type" value="Genomic_DNA"/>
</dbReference>
<evidence type="ECO:0000256" key="2">
    <source>
        <dbReference type="SAM" id="Phobius"/>
    </source>
</evidence>
<dbReference type="OrthoDB" id="9806903at2"/>